<organism evidence="2 3">
    <name type="scientific">Camelina sativa</name>
    <name type="common">False flax</name>
    <name type="synonym">Myagrum sativum</name>
    <dbReference type="NCBI Taxonomy" id="90675"/>
    <lineage>
        <taxon>Eukaryota</taxon>
        <taxon>Viridiplantae</taxon>
        <taxon>Streptophyta</taxon>
        <taxon>Embryophyta</taxon>
        <taxon>Tracheophyta</taxon>
        <taxon>Spermatophyta</taxon>
        <taxon>Magnoliopsida</taxon>
        <taxon>eudicotyledons</taxon>
        <taxon>Gunneridae</taxon>
        <taxon>Pentapetalae</taxon>
        <taxon>rosids</taxon>
        <taxon>malvids</taxon>
        <taxon>Brassicales</taxon>
        <taxon>Brassicaceae</taxon>
        <taxon>Camelineae</taxon>
        <taxon>Camelina</taxon>
    </lineage>
</organism>
<evidence type="ECO:0000256" key="1">
    <source>
        <dbReference type="SAM" id="SignalP"/>
    </source>
</evidence>
<keyword evidence="2" id="KW-1185">Reference proteome</keyword>
<dbReference type="GeneID" id="104756247"/>
<keyword evidence="1" id="KW-0732">Signal</keyword>
<dbReference type="RefSeq" id="XP_010477107.1">
    <property type="nucleotide sequence ID" value="XM_010478805.2"/>
</dbReference>
<protein>
    <submittedName>
        <fullName evidence="3">Uncharacterized protein LOC104756247</fullName>
    </submittedName>
</protein>
<accession>A0ABM0WWC8</accession>
<dbReference type="SUPFAM" id="SSF54849">
    <property type="entry name" value="GroEL-intermediate domain like"/>
    <property type="match status" value="1"/>
</dbReference>
<dbReference type="InterPro" id="IPR027410">
    <property type="entry name" value="TCP-1-like_intermed_sf"/>
</dbReference>
<reference evidence="3" key="2">
    <citation type="submission" date="2025-08" db="UniProtKB">
        <authorList>
            <consortium name="RefSeq"/>
        </authorList>
    </citation>
    <scope>IDENTIFICATION</scope>
    <source>
        <tissue evidence="3">Leaf</tissue>
    </source>
</reference>
<evidence type="ECO:0000313" key="3">
    <source>
        <dbReference type="RefSeq" id="XP_010477107.1"/>
    </source>
</evidence>
<evidence type="ECO:0000313" key="2">
    <source>
        <dbReference type="Proteomes" id="UP000694864"/>
    </source>
</evidence>
<feature type="chain" id="PRO_5045396598" evidence="1">
    <location>
        <begin position="23"/>
        <end position="94"/>
    </location>
</feature>
<gene>
    <name evidence="3" type="primary">LOC104756247</name>
</gene>
<dbReference type="Proteomes" id="UP000694864">
    <property type="component" value="Chromosome 17"/>
</dbReference>
<feature type="signal peptide" evidence="1">
    <location>
        <begin position="1"/>
        <end position="22"/>
    </location>
</feature>
<proteinExistence type="predicted"/>
<sequence length="94" mass="9993">MSFYMAAKISLFPIVAVASMKAEWSSREKCSGSAGRVYRAALQAVVASISAGNEERKGTMIVDAIDKVGCDGSLSIESSYPLLRPWSSRSGNGE</sequence>
<reference evidence="2" key="1">
    <citation type="journal article" date="2014" name="Nat. Commun.">
        <title>The emerging biofuel crop Camelina sativa retains a highly undifferentiated hexaploid genome structure.</title>
        <authorList>
            <person name="Kagale S."/>
            <person name="Koh C."/>
            <person name="Nixon J."/>
            <person name="Bollina V."/>
            <person name="Clarke W.E."/>
            <person name="Tuteja R."/>
            <person name="Spillane C."/>
            <person name="Robinson S.J."/>
            <person name="Links M.G."/>
            <person name="Clarke C."/>
            <person name="Higgins E.E."/>
            <person name="Huebert T."/>
            <person name="Sharpe A.G."/>
            <person name="Parkin I.A."/>
        </authorList>
    </citation>
    <scope>NUCLEOTIDE SEQUENCE [LARGE SCALE GENOMIC DNA]</scope>
    <source>
        <strain evidence="2">cv. DH55</strain>
    </source>
</reference>
<name>A0ABM0WWC8_CAMSA</name>